<dbReference type="Proteomes" id="UP000675554">
    <property type="component" value="Unassembled WGS sequence"/>
</dbReference>
<sequence>MRAYPEAAVLPGAEVVLDPVTQTGRWTGPDGLDVAVAGKHKRSETNHETQTRTSLDGNPDQGSDQEGDAD</sequence>
<dbReference type="InterPro" id="IPR026496">
    <property type="entry name" value="GRASP_targ"/>
</dbReference>
<name>A0A8T4J660_9ACTN</name>
<evidence type="ECO:0000313" key="2">
    <source>
        <dbReference type="EMBL" id="MBR7677797.1"/>
    </source>
</evidence>
<reference evidence="2" key="1">
    <citation type="submission" date="2021-04" db="EMBL/GenBank/DDBJ databases">
        <title>Sequencing of actinobacteria type strains.</title>
        <authorList>
            <person name="Nguyen G.-S."/>
            <person name="Wentzel A."/>
        </authorList>
    </citation>
    <scope>NUCLEOTIDE SEQUENCE</scope>
    <source>
        <strain evidence="2">DSM 42095</strain>
    </source>
</reference>
<dbReference type="AlphaFoldDB" id="A0A8T4J660"/>
<gene>
    <name evidence="2" type="primary">tgmA</name>
    <name evidence="2" type="ORF">KDA82_33395</name>
</gene>
<proteinExistence type="predicted"/>
<dbReference type="NCBIfam" id="TIGR04186">
    <property type="entry name" value="GRASP_targ"/>
    <property type="match status" value="1"/>
</dbReference>
<evidence type="ECO:0000313" key="3">
    <source>
        <dbReference type="Proteomes" id="UP000675554"/>
    </source>
</evidence>
<comment type="caution">
    <text evidence="2">The sequence shown here is derived from an EMBL/GenBank/DDBJ whole genome shotgun (WGS) entry which is preliminary data.</text>
</comment>
<feature type="region of interest" description="Disordered" evidence="1">
    <location>
        <begin position="21"/>
        <end position="70"/>
    </location>
</feature>
<evidence type="ECO:0000256" key="1">
    <source>
        <dbReference type="SAM" id="MobiDB-lite"/>
    </source>
</evidence>
<feature type="compositionally biased region" description="Polar residues" evidence="1">
    <location>
        <begin position="51"/>
        <end position="62"/>
    </location>
</feature>
<dbReference type="InterPro" id="IPR025843">
    <property type="entry name" value="Actino_peptide"/>
</dbReference>
<organism evidence="2 3">
    <name type="scientific">Streptomyces daliensis</name>
    <dbReference type="NCBI Taxonomy" id="299421"/>
    <lineage>
        <taxon>Bacteria</taxon>
        <taxon>Bacillati</taxon>
        <taxon>Actinomycetota</taxon>
        <taxon>Actinomycetes</taxon>
        <taxon>Kitasatosporales</taxon>
        <taxon>Streptomycetaceae</taxon>
        <taxon>Streptomyces</taxon>
    </lineage>
</organism>
<dbReference type="EMBL" id="JAGSMN010001071">
    <property type="protein sequence ID" value="MBR7677797.1"/>
    <property type="molecule type" value="Genomic_DNA"/>
</dbReference>
<keyword evidence="3" id="KW-1185">Reference proteome</keyword>
<protein>
    <submittedName>
        <fullName evidence="2">Putative ATP-grasp-modified RiPP</fullName>
    </submittedName>
</protein>
<accession>A0A8T4J660</accession>
<dbReference type="Pfam" id="PF14408">
    <property type="entry name" value="Actino_peptide"/>
    <property type="match status" value="1"/>
</dbReference>